<dbReference type="AlphaFoldDB" id="A0A087T8H5"/>
<gene>
    <name evidence="1" type="ORF">X975_19391</name>
</gene>
<organism evidence="1 2">
    <name type="scientific">Stegodyphus mimosarum</name>
    <name type="common">African social velvet spider</name>
    <dbReference type="NCBI Taxonomy" id="407821"/>
    <lineage>
        <taxon>Eukaryota</taxon>
        <taxon>Metazoa</taxon>
        <taxon>Ecdysozoa</taxon>
        <taxon>Arthropoda</taxon>
        <taxon>Chelicerata</taxon>
        <taxon>Arachnida</taxon>
        <taxon>Araneae</taxon>
        <taxon>Araneomorphae</taxon>
        <taxon>Entelegynae</taxon>
        <taxon>Eresoidea</taxon>
        <taxon>Eresidae</taxon>
        <taxon>Stegodyphus</taxon>
    </lineage>
</organism>
<proteinExistence type="predicted"/>
<name>A0A087T8H5_STEMI</name>
<sequence length="44" mass="5003">METVISDCQNCSENYYIPHHAVFWPESISTPLRVVFDVSAKCAN</sequence>
<dbReference type="EMBL" id="KK113946">
    <property type="protein sequence ID" value="KFM61414.1"/>
    <property type="molecule type" value="Genomic_DNA"/>
</dbReference>
<dbReference type="OrthoDB" id="5920040at2759"/>
<accession>A0A087T8H5</accession>
<keyword evidence="2" id="KW-1185">Reference proteome</keyword>
<protein>
    <submittedName>
        <fullName evidence="1">Uncharacterized protein</fullName>
    </submittedName>
</protein>
<evidence type="ECO:0000313" key="1">
    <source>
        <dbReference type="EMBL" id="KFM61414.1"/>
    </source>
</evidence>
<dbReference type="Proteomes" id="UP000054359">
    <property type="component" value="Unassembled WGS sequence"/>
</dbReference>
<feature type="non-terminal residue" evidence="1">
    <location>
        <position position="44"/>
    </location>
</feature>
<evidence type="ECO:0000313" key="2">
    <source>
        <dbReference type="Proteomes" id="UP000054359"/>
    </source>
</evidence>
<reference evidence="1 2" key="1">
    <citation type="submission" date="2013-11" db="EMBL/GenBank/DDBJ databases">
        <title>Genome sequencing of Stegodyphus mimosarum.</title>
        <authorList>
            <person name="Bechsgaard J."/>
        </authorList>
    </citation>
    <scope>NUCLEOTIDE SEQUENCE [LARGE SCALE GENOMIC DNA]</scope>
</reference>